<dbReference type="AlphaFoldDB" id="A0AAV3R803"/>
<name>A0AAV3R803_LITER</name>
<dbReference type="GO" id="GO:0004857">
    <property type="term" value="F:enzyme inhibitor activity"/>
    <property type="evidence" value="ECO:0007669"/>
    <property type="project" value="InterPro"/>
</dbReference>
<evidence type="ECO:0000259" key="3">
    <source>
        <dbReference type="SMART" id="SM00856"/>
    </source>
</evidence>
<dbReference type="SMART" id="SM00856">
    <property type="entry name" value="PMEI"/>
    <property type="match status" value="1"/>
</dbReference>
<dbReference type="InterPro" id="IPR035513">
    <property type="entry name" value="Invertase/methylesterase_inhib"/>
</dbReference>
<sequence>MSTKLSSSHFLTIILAISQSQLASSATTTTTKVPRKYTNFIKTKCSTATYSTLCLKTLTPYASKVRTDTLTLCKTALNVAVQGASKASIAVSQLAKQRNISRFEAAAIKDCIEDMKDAVYELKQTVDAMGHLGDADKKFQWANANTWAMSQNVKNKVRGNVQNAATLTSNALFLINHLY</sequence>
<dbReference type="Pfam" id="PF04043">
    <property type="entry name" value="PMEI"/>
    <property type="match status" value="1"/>
</dbReference>
<dbReference type="InterPro" id="IPR051955">
    <property type="entry name" value="PME_Inhibitor"/>
</dbReference>
<proteinExistence type="predicted"/>
<organism evidence="4 5">
    <name type="scientific">Lithospermum erythrorhizon</name>
    <name type="common">Purple gromwell</name>
    <name type="synonym">Lithospermum officinale var. erythrorhizon</name>
    <dbReference type="NCBI Taxonomy" id="34254"/>
    <lineage>
        <taxon>Eukaryota</taxon>
        <taxon>Viridiplantae</taxon>
        <taxon>Streptophyta</taxon>
        <taxon>Embryophyta</taxon>
        <taxon>Tracheophyta</taxon>
        <taxon>Spermatophyta</taxon>
        <taxon>Magnoliopsida</taxon>
        <taxon>eudicotyledons</taxon>
        <taxon>Gunneridae</taxon>
        <taxon>Pentapetalae</taxon>
        <taxon>asterids</taxon>
        <taxon>lamiids</taxon>
        <taxon>Boraginales</taxon>
        <taxon>Boraginaceae</taxon>
        <taxon>Boraginoideae</taxon>
        <taxon>Lithospermeae</taxon>
        <taxon>Lithospermum</taxon>
    </lineage>
</organism>
<evidence type="ECO:0000313" key="4">
    <source>
        <dbReference type="EMBL" id="GAA0171366.1"/>
    </source>
</evidence>
<protein>
    <recommendedName>
        <fullName evidence="3">Pectinesterase inhibitor domain-containing protein</fullName>
    </recommendedName>
</protein>
<dbReference type="Gene3D" id="1.20.140.40">
    <property type="entry name" value="Invertase/pectin methylesterase inhibitor family protein"/>
    <property type="match status" value="1"/>
</dbReference>
<dbReference type="PANTHER" id="PTHR31080">
    <property type="entry name" value="PECTINESTERASE INHIBITOR-LIKE"/>
    <property type="match status" value="1"/>
</dbReference>
<evidence type="ECO:0000256" key="1">
    <source>
        <dbReference type="ARBA" id="ARBA00022729"/>
    </source>
</evidence>
<dbReference type="CDD" id="cd15798">
    <property type="entry name" value="PMEI-like_3"/>
    <property type="match status" value="1"/>
</dbReference>
<accession>A0AAV3R803</accession>
<evidence type="ECO:0000256" key="2">
    <source>
        <dbReference type="SAM" id="SignalP"/>
    </source>
</evidence>
<reference evidence="4 5" key="1">
    <citation type="submission" date="2024-01" db="EMBL/GenBank/DDBJ databases">
        <title>The complete chloroplast genome sequence of Lithospermum erythrorhizon: insights into the phylogenetic relationship among Boraginaceae species and the maternal lineages of purple gromwells.</title>
        <authorList>
            <person name="Okada T."/>
            <person name="Watanabe K."/>
        </authorList>
    </citation>
    <scope>NUCLEOTIDE SEQUENCE [LARGE SCALE GENOMIC DNA]</scope>
</reference>
<feature type="chain" id="PRO_5043551079" description="Pectinesterase inhibitor domain-containing protein" evidence="2">
    <location>
        <begin position="26"/>
        <end position="179"/>
    </location>
</feature>
<dbReference type="EMBL" id="BAABME010040838">
    <property type="protein sequence ID" value="GAA0171366.1"/>
    <property type="molecule type" value="Genomic_DNA"/>
</dbReference>
<comment type="caution">
    <text evidence="4">The sequence shown here is derived from an EMBL/GenBank/DDBJ whole genome shotgun (WGS) entry which is preliminary data.</text>
</comment>
<dbReference type="NCBIfam" id="TIGR01614">
    <property type="entry name" value="PME_inhib"/>
    <property type="match status" value="1"/>
</dbReference>
<evidence type="ECO:0000313" key="5">
    <source>
        <dbReference type="Proteomes" id="UP001454036"/>
    </source>
</evidence>
<gene>
    <name evidence="4" type="ORF">LIER_43899</name>
</gene>
<keyword evidence="5" id="KW-1185">Reference proteome</keyword>
<dbReference type="SUPFAM" id="SSF101148">
    <property type="entry name" value="Plant invertase/pectin methylesterase inhibitor"/>
    <property type="match status" value="1"/>
</dbReference>
<feature type="domain" description="Pectinesterase inhibitor" evidence="3">
    <location>
        <begin position="36"/>
        <end position="174"/>
    </location>
</feature>
<dbReference type="Proteomes" id="UP001454036">
    <property type="component" value="Unassembled WGS sequence"/>
</dbReference>
<dbReference type="InterPro" id="IPR006501">
    <property type="entry name" value="Pectinesterase_inhib_dom"/>
</dbReference>
<feature type="signal peptide" evidence="2">
    <location>
        <begin position="1"/>
        <end position="25"/>
    </location>
</feature>
<dbReference type="PANTHER" id="PTHR31080:SF15">
    <property type="entry name" value="INVERTASE"/>
    <property type="match status" value="1"/>
</dbReference>
<keyword evidence="1 2" id="KW-0732">Signal</keyword>